<dbReference type="EMBL" id="CAJVPZ010042494">
    <property type="protein sequence ID" value="CAG8763860.1"/>
    <property type="molecule type" value="Genomic_DNA"/>
</dbReference>
<reference evidence="1" key="1">
    <citation type="submission" date="2021-06" db="EMBL/GenBank/DDBJ databases">
        <authorList>
            <person name="Kallberg Y."/>
            <person name="Tangrot J."/>
            <person name="Rosling A."/>
        </authorList>
    </citation>
    <scope>NUCLEOTIDE SEQUENCE</scope>
    <source>
        <strain evidence="1">IN212</strain>
    </source>
</reference>
<proteinExistence type="predicted"/>
<organism evidence="1 2">
    <name type="scientific">Racocetra fulgida</name>
    <dbReference type="NCBI Taxonomy" id="60492"/>
    <lineage>
        <taxon>Eukaryota</taxon>
        <taxon>Fungi</taxon>
        <taxon>Fungi incertae sedis</taxon>
        <taxon>Mucoromycota</taxon>
        <taxon>Glomeromycotina</taxon>
        <taxon>Glomeromycetes</taxon>
        <taxon>Diversisporales</taxon>
        <taxon>Gigasporaceae</taxon>
        <taxon>Racocetra</taxon>
    </lineage>
</organism>
<feature type="non-terminal residue" evidence="1">
    <location>
        <position position="1"/>
    </location>
</feature>
<keyword evidence="2" id="KW-1185">Reference proteome</keyword>
<evidence type="ECO:0000313" key="2">
    <source>
        <dbReference type="Proteomes" id="UP000789396"/>
    </source>
</evidence>
<dbReference type="OrthoDB" id="2444777at2759"/>
<evidence type="ECO:0000313" key="1">
    <source>
        <dbReference type="EMBL" id="CAG8763860.1"/>
    </source>
</evidence>
<protein>
    <submittedName>
        <fullName evidence="1">401_t:CDS:1</fullName>
    </submittedName>
</protein>
<feature type="non-terminal residue" evidence="1">
    <location>
        <position position="61"/>
    </location>
</feature>
<gene>
    <name evidence="1" type="ORF">RFULGI_LOCUS14518</name>
</gene>
<comment type="caution">
    <text evidence="1">The sequence shown here is derived from an EMBL/GenBank/DDBJ whole genome shotgun (WGS) entry which is preliminary data.</text>
</comment>
<dbReference type="AlphaFoldDB" id="A0A9N9NV81"/>
<accession>A0A9N9NV81</accession>
<name>A0A9N9NV81_9GLOM</name>
<dbReference type="Proteomes" id="UP000789396">
    <property type="component" value="Unassembled WGS sequence"/>
</dbReference>
<sequence>DQLDNELDAHIIDPEIIDEVENSIGKGATRSIKDVLNFIIPSMIEKGKLSYSESTLHIRIS</sequence>